<evidence type="ECO:0000256" key="9">
    <source>
        <dbReference type="ARBA" id="ARBA00023136"/>
    </source>
</evidence>
<keyword evidence="13" id="KW-0732">Signal</keyword>
<comment type="subcellular location">
    <subcellularLocation>
        <location evidence="1">Cell membrane</location>
        <topology evidence="1">Single-pass membrane protein</topology>
    </subcellularLocation>
</comment>
<evidence type="ECO:0000256" key="2">
    <source>
        <dbReference type="ARBA" id="ARBA00011073"/>
    </source>
</evidence>
<feature type="active site" description="Charge relay system" evidence="10">
    <location>
        <position position="98"/>
    </location>
</feature>
<accession>A0ABS6B3M1</accession>
<dbReference type="InterPro" id="IPR022398">
    <property type="entry name" value="Peptidase_S8_His-AS"/>
</dbReference>
<dbReference type="RefSeq" id="WP_215920540.1">
    <property type="nucleotide sequence ID" value="NZ_JAHKNI010000009.1"/>
</dbReference>
<feature type="chain" id="PRO_5045128674" evidence="13">
    <location>
        <begin position="30"/>
        <end position="479"/>
    </location>
</feature>
<evidence type="ECO:0000256" key="8">
    <source>
        <dbReference type="ARBA" id="ARBA00022989"/>
    </source>
</evidence>
<dbReference type="SUPFAM" id="SSF52743">
    <property type="entry name" value="Subtilisin-like"/>
    <property type="match status" value="1"/>
</dbReference>
<feature type="domain" description="Peptidase S8/S53" evidence="14">
    <location>
        <begin position="89"/>
        <end position="385"/>
    </location>
</feature>
<dbReference type="InterPro" id="IPR023827">
    <property type="entry name" value="Peptidase_S8_Asp-AS"/>
</dbReference>
<evidence type="ECO:0000256" key="5">
    <source>
        <dbReference type="ARBA" id="ARBA00022692"/>
    </source>
</evidence>
<dbReference type="GO" id="GO:0008233">
    <property type="term" value="F:peptidase activity"/>
    <property type="evidence" value="ECO:0007669"/>
    <property type="project" value="UniProtKB-KW"/>
</dbReference>
<dbReference type="NCBIfam" id="TIGR03921">
    <property type="entry name" value="T7SS_mycosin"/>
    <property type="match status" value="1"/>
</dbReference>
<evidence type="ECO:0000256" key="1">
    <source>
        <dbReference type="ARBA" id="ARBA00004162"/>
    </source>
</evidence>
<dbReference type="InterPro" id="IPR015500">
    <property type="entry name" value="Peptidase_S8_subtilisin-rel"/>
</dbReference>
<comment type="caution">
    <text evidence="15">The sequence shown here is derived from an EMBL/GenBank/DDBJ whole genome shotgun (WGS) entry which is preliminary data.</text>
</comment>
<keyword evidence="6 10" id="KW-0378">Hydrolase</keyword>
<feature type="compositionally biased region" description="Basic and acidic residues" evidence="11">
    <location>
        <begin position="453"/>
        <end position="468"/>
    </location>
</feature>
<feature type="active site" description="Charge relay system" evidence="10">
    <location>
        <position position="338"/>
    </location>
</feature>
<evidence type="ECO:0000256" key="10">
    <source>
        <dbReference type="PROSITE-ProRule" id="PRU01240"/>
    </source>
</evidence>
<feature type="active site" description="Charge relay system" evidence="10">
    <location>
        <position position="129"/>
    </location>
</feature>
<evidence type="ECO:0000256" key="11">
    <source>
        <dbReference type="SAM" id="MobiDB-lite"/>
    </source>
</evidence>
<dbReference type="PROSITE" id="PS00137">
    <property type="entry name" value="SUBTILASE_HIS"/>
    <property type="match status" value="1"/>
</dbReference>
<dbReference type="PROSITE" id="PS51892">
    <property type="entry name" value="SUBTILASE"/>
    <property type="match status" value="1"/>
</dbReference>
<feature type="signal peptide" evidence="13">
    <location>
        <begin position="1"/>
        <end position="29"/>
    </location>
</feature>
<dbReference type="InterPro" id="IPR050131">
    <property type="entry name" value="Peptidase_S8_subtilisin-like"/>
</dbReference>
<dbReference type="Proteomes" id="UP000733379">
    <property type="component" value="Unassembled WGS sequence"/>
</dbReference>
<evidence type="ECO:0000313" key="15">
    <source>
        <dbReference type="EMBL" id="MBU3064907.1"/>
    </source>
</evidence>
<dbReference type="Gene3D" id="3.40.50.200">
    <property type="entry name" value="Peptidase S8/S53 domain"/>
    <property type="match status" value="1"/>
</dbReference>
<feature type="region of interest" description="Disordered" evidence="11">
    <location>
        <begin position="449"/>
        <end position="479"/>
    </location>
</feature>
<evidence type="ECO:0000256" key="3">
    <source>
        <dbReference type="ARBA" id="ARBA00022475"/>
    </source>
</evidence>
<reference evidence="15 16" key="1">
    <citation type="submission" date="2021-06" db="EMBL/GenBank/DDBJ databases">
        <title>Actinomycetes sequencing.</title>
        <authorList>
            <person name="Shan Q."/>
        </authorList>
    </citation>
    <scope>NUCLEOTIDE SEQUENCE [LARGE SCALE GENOMIC DNA]</scope>
    <source>
        <strain evidence="15 16">NEAU-G5</strain>
    </source>
</reference>
<dbReference type="InterPro" id="IPR036852">
    <property type="entry name" value="Peptidase_S8/S53_dom_sf"/>
</dbReference>
<dbReference type="PANTHER" id="PTHR43806">
    <property type="entry name" value="PEPTIDASE S8"/>
    <property type="match status" value="1"/>
</dbReference>
<evidence type="ECO:0000256" key="6">
    <source>
        <dbReference type="ARBA" id="ARBA00022801"/>
    </source>
</evidence>
<evidence type="ECO:0000256" key="13">
    <source>
        <dbReference type="SAM" id="SignalP"/>
    </source>
</evidence>
<dbReference type="EMBL" id="JAHKNI010000009">
    <property type="protein sequence ID" value="MBU3064907.1"/>
    <property type="molecule type" value="Genomic_DNA"/>
</dbReference>
<keyword evidence="3" id="KW-1003">Cell membrane</keyword>
<name>A0ABS6B3M1_9NOCA</name>
<keyword evidence="5 12" id="KW-0812">Transmembrane</keyword>
<evidence type="ECO:0000259" key="14">
    <source>
        <dbReference type="Pfam" id="PF00082"/>
    </source>
</evidence>
<keyword evidence="7 10" id="KW-0720">Serine protease</keyword>
<keyword evidence="4 10" id="KW-0645">Protease</keyword>
<keyword evidence="9 12" id="KW-0472">Membrane</keyword>
<dbReference type="InterPro" id="IPR023834">
    <property type="entry name" value="T7SS_pept_S8A_mycosin"/>
</dbReference>
<proteinExistence type="inferred from homology"/>
<dbReference type="InterPro" id="IPR000209">
    <property type="entry name" value="Peptidase_S8/S53_dom"/>
</dbReference>
<evidence type="ECO:0000256" key="12">
    <source>
        <dbReference type="SAM" id="Phobius"/>
    </source>
</evidence>
<organism evidence="15 16">
    <name type="scientific">Nocardia albiluteola</name>
    <dbReference type="NCBI Taxonomy" id="2842303"/>
    <lineage>
        <taxon>Bacteria</taxon>
        <taxon>Bacillati</taxon>
        <taxon>Actinomycetota</taxon>
        <taxon>Actinomycetes</taxon>
        <taxon>Mycobacteriales</taxon>
        <taxon>Nocardiaceae</taxon>
        <taxon>Nocardia</taxon>
    </lineage>
</organism>
<dbReference type="GO" id="GO:0006508">
    <property type="term" value="P:proteolysis"/>
    <property type="evidence" value="ECO:0007669"/>
    <property type="project" value="UniProtKB-KW"/>
</dbReference>
<keyword evidence="8 12" id="KW-1133">Transmembrane helix</keyword>
<evidence type="ECO:0000256" key="7">
    <source>
        <dbReference type="ARBA" id="ARBA00022825"/>
    </source>
</evidence>
<protein>
    <submittedName>
        <fullName evidence="15">Type VII secretion-associated serine protease mycosin</fullName>
    </submittedName>
</protein>
<dbReference type="PROSITE" id="PS00136">
    <property type="entry name" value="SUBTILASE_ASP"/>
    <property type="match status" value="1"/>
</dbReference>
<dbReference type="PRINTS" id="PR00723">
    <property type="entry name" value="SUBTILISIN"/>
</dbReference>
<dbReference type="PANTHER" id="PTHR43806:SF11">
    <property type="entry name" value="CEREVISIN-RELATED"/>
    <property type="match status" value="1"/>
</dbReference>
<evidence type="ECO:0000313" key="16">
    <source>
        <dbReference type="Proteomes" id="UP000733379"/>
    </source>
</evidence>
<keyword evidence="16" id="KW-1185">Reference proteome</keyword>
<feature type="transmembrane region" description="Helical" evidence="12">
    <location>
        <begin position="426"/>
        <end position="448"/>
    </location>
</feature>
<comment type="similarity">
    <text evidence="2 10">Belongs to the peptidase S8 family.</text>
</comment>
<gene>
    <name evidence="15" type="primary">mycP</name>
    <name evidence="15" type="ORF">KO481_25675</name>
</gene>
<evidence type="ECO:0000256" key="4">
    <source>
        <dbReference type="ARBA" id="ARBA00022670"/>
    </source>
</evidence>
<dbReference type="Pfam" id="PF00082">
    <property type="entry name" value="Peptidase_S8"/>
    <property type="match status" value="1"/>
</dbReference>
<sequence length="479" mass="48719">MRAGFGTGAAALVAAALFVAVSAAPPAVAIAPPVVDPRLVPRPGPPQPPEPTEQRSLCAKPVLTRESPRTAPDAQRALDLPTAWQFSRGRGQTVAVIDTGVNRHPRLPHLIPGGDFVSNSDGTSDCDGHGTFVAGIIGAQPSSGDGFAGVAPDATILSIRQLSLEFEAKNSGHQDDPGAMSSGGYGNVTTLASAIVRAVDLGATVINMSEVSCAPADARLNDGMLGAAVEYAYDHNVVVVAAAGNVQSDGACKAQNDGTGWSQVKTVASPAWFTPYVLSVASTDPDGKVSDFSLDGPWISVAAPGTNLVSLDSTPGGTGLVDGIPAQDGPPNPINGTSFSSAFVSGVAALVRSRFPGLSAREVIDRIIRTAHAPGPGRDDRVGYGTVDAVAALTAQLPGQTVAAAASRRLPPAAAAPRIDPLPRRIAAVGTIACLVALALGSAIGAALRRGSRRDATEDDSPLHDRTGFRMSVSSTDEH</sequence>